<dbReference type="AlphaFoldDB" id="A0A2T4AFX9"/>
<proteinExistence type="predicted"/>
<reference evidence="1 2" key="1">
    <citation type="submission" date="2016-07" db="EMBL/GenBank/DDBJ databases">
        <title>Multiple horizontal gene transfer events from other fungi enriched the ability of initially mycotrophic Trichoderma (Ascomycota) to feed on dead plant biomass.</title>
        <authorList>
            <consortium name="DOE Joint Genome Institute"/>
            <person name="Aerts A."/>
            <person name="Atanasova L."/>
            <person name="Chenthamara K."/>
            <person name="Zhang J."/>
            <person name="Grujic M."/>
            <person name="Henrissat B."/>
            <person name="Kuo A."/>
            <person name="Salamov A."/>
            <person name="Lipzen A."/>
            <person name="Labutti K."/>
            <person name="Barry K."/>
            <person name="Miao Y."/>
            <person name="Rahimi M.J."/>
            <person name="Shen Q."/>
            <person name="Grigoriev I.V."/>
            <person name="Kubicek C.P."/>
            <person name="Druzhinina I.S."/>
        </authorList>
    </citation>
    <scope>NUCLEOTIDE SEQUENCE [LARGE SCALE GENOMIC DNA]</scope>
    <source>
        <strain evidence="1 2">CBS 226.95</strain>
    </source>
</reference>
<accession>A0A2T4AFX9</accession>
<sequence length="210" mass="22640">MNLGFPPSGPLLSCGQSSKRNLAGFADSFANQESQGSENGCNPLCPITYHSCKEQIMQRAFSTIQARNTSTLDGGPLIIAMPHLLSGIASQYKRQGRSSKHRVVQVSLSSSQGVENCRHAAIIPDSTPNGARLLSALGHTELTSRYNDPLPPRLGMVKARRQKLDGSRATSSELVVHPQVSVSVRAHNRSQSGHKTTDATVWSALKRLDV</sequence>
<dbReference type="GeneID" id="36623521"/>
<organism evidence="1 2">
    <name type="scientific">Trichoderma harzianum CBS 226.95</name>
    <dbReference type="NCBI Taxonomy" id="983964"/>
    <lineage>
        <taxon>Eukaryota</taxon>
        <taxon>Fungi</taxon>
        <taxon>Dikarya</taxon>
        <taxon>Ascomycota</taxon>
        <taxon>Pezizomycotina</taxon>
        <taxon>Sordariomycetes</taxon>
        <taxon>Hypocreomycetidae</taxon>
        <taxon>Hypocreales</taxon>
        <taxon>Hypocreaceae</taxon>
        <taxon>Trichoderma</taxon>
    </lineage>
</organism>
<name>A0A2T4AFX9_TRIHA</name>
<dbReference type="RefSeq" id="XP_024775610.1">
    <property type="nucleotide sequence ID" value="XM_024914955.1"/>
</dbReference>
<dbReference type="Proteomes" id="UP000241690">
    <property type="component" value="Unassembled WGS sequence"/>
</dbReference>
<gene>
    <name evidence="1" type="ORF">M431DRAFT_413091</name>
</gene>
<protein>
    <submittedName>
        <fullName evidence="1">Uncharacterized protein</fullName>
    </submittedName>
</protein>
<keyword evidence="2" id="KW-1185">Reference proteome</keyword>
<evidence type="ECO:0000313" key="2">
    <source>
        <dbReference type="Proteomes" id="UP000241690"/>
    </source>
</evidence>
<evidence type="ECO:0000313" key="1">
    <source>
        <dbReference type="EMBL" id="PTB55933.1"/>
    </source>
</evidence>
<dbReference type="EMBL" id="KZ679679">
    <property type="protein sequence ID" value="PTB55933.1"/>
    <property type="molecule type" value="Genomic_DNA"/>
</dbReference>